<evidence type="ECO:0000259" key="7">
    <source>
        <dbReference type="Pfam" id="PF14322"/>
    </source>
</evidence>
<organism evidence="8 9">
    <name type="scientific">Puia dinghuensis</name>
    <dbReference type="NCBI Taxonomy" id="1792502"/>
    <lineage>
        <taxon>Bacteria</taxon>
        <taxon>Pseudomonadati</taxon>
        <taxon>Bacteroidota</taxon>
        <taxon>Chitinophagia</taxon>
        <taxon>Chitinophagales</taxon>
        <taxon>Chitinophagaceae</taxon>
        <taxon>Puia</taxon>
    </lineage>
</organism>
<dbReference type="Gene3D" id="1.25.40.390">
    <property type="match status" value="1"/>
</dbReference>
<dbReference type="Pfam" id="PF14322">
    <property type="entry name" value="SusD-like_3"/>
    <property type="match status" value="1"/>
</dbReference>
<dbReference type="InterPro" id="IPR011990">
    <property type="entry name" value="TPR-like_helical_dom_sf"/>
</dbReference>
<sequence length="516" mass="57260">MATLAFAGIAMLLNGCNKFLDRKPLSATQNDLAGGSFDVKALGLYSALRNSAGFSTLPWLDFHSIRDDDAQKGSSVSDGAEINAEFEHFQYTKNDWATNTYWGDHFNMIQLANEIIHDADSLKPKDQGSLRNVGEACFFRAYAYFEMVKAYGETFLPFENFYYTQPNQQIVPNAKTGQIWALIDSDLTVASSYLPVTWATATGNSTLGRLTSGAANTLWAQTYLFRSNWARVIGLCNTVINSSQYHLDPSFTDIFKDGLNGAGKCGPESIWELVNYVGPNQSPWIATQWGTSQNVRQGGASTDWNLGWGWNVPTQVLVNAWDSTDPRRNMTILFSGQYDGGAATGGYGNTLPAYNPGVMLDQPYWNKKAYSDPQMRQFTGQIGSNGGADWIDHRILRYADVILMLAEAANETGDGATAAANLELIRSRADGDSGITRKYVPYIPFANQAQMRQAIKNERRWEFAMEGYRFYDLVRWGDAPAVLGSLGYQSKNALYPIPQPIIDQFLGKLTQNPQYP</sequence>
<evidence type="ECO:0000256" key="1">
    <source>
        <dbReference type="ARBA" id="ARBA00004442"/>
    </source>
</evidence>
<evidence type="ECO:0000256" key="2">
    <source>
        <dbReference type="ARBA" id="ARBA00006275"/>
    </source>
</evidence>
<dbReference type="SUPFAM" id="SSF48452">
    <property type="entry name" value="TPR-like"/>
    <property type="match status" value="1"/>
</dbReference>
<protein>
    <submittedName>
        <fullName evidence="8">Membrane protein</fullName>
    </submittedName>
</protein>
<dbReference type="Pfam" id="PF07980">
    <property type="entry name" value="SusD_RagB"/>
    <property type="match status" value="1"/>
</dbReference>
<dbReference type="InterPro" id="IPR012944">
    <property type="entry name" value="SusD_RagB_dom"/>
</dbReference>
<keyword evidence="9" id="KW-1185">Reference proteome</keyword>
<dbReference type="InterPro" id="IPR033985">
    <property type="entry name" value="SusD-like_N"/>
</dbReference>
<evidence type="ECO:0000256" key="5">
    <source>
        <dbReference type="ARBA" id="ARBA00023237"/>
    </source>
</evidence>
<dbReference type="Proteomes" id="UP000607559">
    <property type="component" value="Unassembled WGS sequence"/>
</dbReference>
<evidence type="ECO:0000256" key="4">
    <source>
        <dbReference type="ARBA" id="ARBA00023136"/>
    </source>
</evidence>
<comment type="caution">
    <text evidence="8">The sequence shown here is derived from an EMBL/GenBank/DDBJ whole genome shotgun (WGS) entry which is preliminary data.</text>
</comment>
<dbReference type="AlphaFoldDB" id="A0A8J2XSS2"/>
<evidence type="ECO:0000259" key="6">
    <source>
        <dbReference type="Pfam" id="PF07980"/>
    </source>
</evidence>
<keyword evidence="3" id="KW-0732">Signal</keyword>
<accession>A0A8J2XSS2</accession>
<keyword evidence="5" id="KW-0998">Cell outer membrane</keyword>
<reference evidence="8" key="1">
    <citation type="journal article" date="2014" name="Int. J. Syst. Evol. Microbiol.">
        <title>Complete genome sequence of Corynebacterium casei LMG S-19264T (=DSM 44701T), isolated from a smear-ripened cheese.</title>
        <authorList>
            <consortium name="US DOE Joint Genome Institute (JGI-PGF)"/>
            <person name="Walter F."/>
            <person name="Albersmeier A."/>
            <person name="Kalinowski J."/>
            <person name="Ruckert C."/>
        </authorList>
    </citation>
    <scope>NUCLEOTIDE SEQUENCE</scope>
    <source>
        <strain evidence="8">CGMCC 1.15448</strain>
    </source>
</reference>
<comment type="similarity">
    <text evidence="2">Belongs to the SusD family.</text>
</comment>
<keyword evidence="4" id="KW-0472">Membrane</keyword>
<evidence type="ECO:0000313" key="9">
    <source>
        <dbReference type="Proteomes" id="UP000607559"/>
    </source>
</evidence>
<reference evidence="8" key="2">
    <citation type="submission" date="2020-09" db="EMBL/GenBank/DDBJ databases">
        <authorList>
            <person name="Sun Q."/>
            <person name="Zhou Y."/>
        </authorList>
    </citation>
    <scope>NUCLEOTIDE SEQUENCE</scope>
    <source>
        <strain evidence="8">CGMCC 1.15448</strain>
    </source>
</reference>
<evidence type="ECO:0000313" key="8">
    <source>
        <dbReference type="EMBL" id="GGB11660.1"/>
    </source>
</evidence>
<evidence type="ECO:0000256" key="3">
    <source>
        <dbReference type="ARBA" id="ARBA00022729"/>
    </source>
</evidence>
<feature type="domain" description="SusD-like N-terminal" evidence="7">
    <location>
        <begin position="74"/>
        <end position="224"/>
    </location>
</feature>
<feature type="domain" description="RagB/SusD" evidence="6">
    <location>
        <begin position="267"/>
        <end position="484"/>
    </location>
</feature>
<name>A0A8J2XSS2_9BACT</name>
<gene>
    <name evidence="8" type="ORF">GCM10011511_39110</name>
</gene>
<comment type="subcellular location">
    <subcellularLocation>
        <location evidence="1">Cell outer membrane</location>
    </subcellularLocation>
</comment>
<dbReference type="EMBL" id="BMJC01000004">
    <property type="protein sequence ID" value="GGB11660.1"/>
    <property type="molecule type" value="Genomic_DNA"/>
</dbReference>
<proteinExistence type="inferred from homology"/>
<dbReference type="GO" id="GO:0009279">
    <property type="term" value="C:cell outer membrane"/>
    <property type="evidence" value="ECO:0007669"/>
    <property type="project" value="UniProtKB-SubCell"/>
</dbReference>